<dbReference type="Gene3D" id="3.40.30.10">
    <property type="entry name" value="Glutaredoxin"/>
    <property type="match status" value="1"/>
</dbReference>
<name>A0A934X1X1_9BACT</name>
<organism evidence="2 3">
    <name type="scientific">Marivirga aurantiaca</name>
    <dbReference type="NCBI Taxonomy" id="2802615"/>
    <lineage>
        <taxon>Bacteria</taxon>
        <taxon>Pseudomonadati</taxon>
        <taxon>Bacteroidota</taxon>
        <taxon>Cytophagia</taxon>
        <taxon>Cytophagales</taxon>
        <taxon>Marivirgaceae</taxon>
        <taxon>Marivirga</taxon>
    </lineage>
</organism>
<dbReference type="Pfam" id="PF08534">
    <property type="entry name" value="Redoxin"/>
    <property type="match status" value="1"/>
</dbReference>
<dbReference type="AlphaFoldDB" id="A0A934X1X1"/>
<dbReference type="SUPFAM" id="SSF52833">
    <property type="entry name" value="Thioredoxin-like"/>
    <property type="match status" value="1"/>
</dbReference>
<dbReference type="PANTHER" id="PTHR42852:SF13">
    <property type="entry name" value="PROTEIN DIPZ"/>
    <property type="match status" value="1"/>
</dbReference>
<accession>A0A934X1X1</accession>
<dbReference type="InterPro" id="IPR013740">
    <property type="entry name" value="Redoxin"/>
</dbReference>
<evidence type="ECO:0000313" key="2">
    <source>
        <dbReference type="EMBL" id="MBK6266972.1"/>
    </source>
</evidence>
<keyword evidence="3" id="KW-1185">Reference proteome</keyword>
<gene>
    <name evidence="2" type="ORF">JKA74_18150</name>
</gene>
<dbReference type="PROSITE" id="PS51352">
    <property type="entry name" value="THIOREDOXIN_2"/>
    <property type="match status" value="1"/>
</dbReference>
<dbReference type="GO" id="GO:0016491">
    <property type="term" value="F:oxidoreductase activity"/>
    <property type="evidence" value="ECO:0007669"/>
    <property type="project" value="InterPro"/>
</dbReference>
<comment type="caution">
    <text evidence="2">The sequence shown here is derived from an EMBL/GenBank/DDBJ whole genome shotgun (WGS) entry which is preliminary data.</text>
</comment>
<protein>
    <submittedName>
        <fullName evidence="2">TlpA family protein disulfide reductase</fullName>
    </submittedName>
</protein>
<dbReference type="Proteomes" id="UP000611723">
    <property type="component" value="Unassembled WGS sequence"/>
</dbReference>
<reference evidence="2" key="1">
    <citation type="submission" date="2021-01" db="EMBL/GenBank/DDBJ databases">
        <title>Marivirga aurantiaca sp. nov., isolated from intertidal surface sediments.</title>
        <authorList>
            <person name="Zhang M."/>
        </authorList>
    </citation>
    <scope>NUCLEOTIDE SEQUENCE</scope>
    <source>
        <strain evidence="2">S37H4</strain>
    </source>
</reference>
<dbReference type="RefSeq" id="WP_201432654.1">
    <property type="nucleotide sequence ID" value="NZ_JAEQBW010000012.1"/>
</dbReference>
<dbReference type="InterPro" id="IPR050553">
    <property type="entry name" value="Thioredoxin_ResA/DsbE_sf"/>
</dbReference>
<dbReference type="InterPro" id="IPR013766">
    <property type="entry name" value="Thioredoxin_domain"/>
</dbReference>
<dbReference type="InterPro" id="IPR036249">
    <property type="entry name" value="Thioredoxin-like_sf"/>
</dbReference>
<feature type="domain" description="Thioredoxin" evidence="1">
    <location>
        <begin position="246"/>
        <end position="402"/>
    </location>
</feature>
<dbReference type="PROSITE" id="PS51257">
    <property type="entry name" value="PROKAR_LIPOPROTEIN"/>
    <property type="match status" value="1"/>
</dbReference>
<dbReference type="CDD" id="cd02966">
    <property type="entry name" value="TlpA_like_family"/>
    <property type="match status" value="1"/>
</dbReference>
<evidence type="ECO:0000259" key="1">
    <source>
        <dbReference type="PROSITE" id="PS51352"/>
    </source>
</evidence>
<dbReference type="PANTHER" id="PTHR42852">
    <property type="entry name" value="THIOL:DISULFIDE INTERCHANGE PROTEIN DSBE"/>
    <property type="match status" value="1"/>
</dbReference>
<dbReference type="EMBL" id="JAEQBW010000012">
    <property type="protein sequence ID" value="MBK6266972.1"/>
    <property type="molecule type" value="Genomic_DNA"/>
</dbReference>
<proteinExistence type="predicted"/>
<evidence type="ECO:0000313" key="3">
    <source>
        <dbReference type="Proteomes" id="UP000611723"/>
    </source>
</evidence>
<sequence>MKQFINYILALTIFTFTSCNVEKAKIVLDGLWIGEIAMQGKSMPFKMQINEEEDGKLTAVIINGKERIILDEIVRKDDSLHIPLHIFDISIDLGIHNDALAGTYTKHYLEDYALPITFHKGDEKFILVNTDVEPADFSGKWDVTFIEQETRDTTKAVGIFEQDENRVTGTFLTPLGDYRYLTGLADDQTLKLSTFDGNHAFLFEATMQADSTLKGDFYSGKEWHETWTAVRDENVELPHPDSLTYLKKGYDRMQFSFPNLEGEKVSLSDEKYEGKVVIVQIFGSWCPNCMDETKFLADWYEENKSRGVEIIGLAYEQKDDFEYAKKRVEKMINKWDVGYDFLIAGTSDKEAASKTLPMLNQVISFPTMIIINKDGEVENIHTGFSGPGTGEYYDEFVENFNQKMDELL</sequence>